<evidence type="ECO:0000256" key="2">
    <source>
        <dbReference type="ARBA" id="ARBA00012418"/>
    </source>
</evidence>
<keyword evidence="3" id="KW-0240">DNA-directed RNA polymerase</keyword>
<dbReference type="SUPFAM" id="SSF63562">
    <property type="entry name" value="RPB6/omega subunit-like"/>
    <property type="match status" value="1"/>
</dbReference>
<dbReference type="GO" id="GO:0003899">
    <property type="term" value="F:DNA-directed RNA polymerase activity"/>
    <property type="evidence" value="ECO:0007669"/>
    <property type="project" value="UniProtKB-EC"/>
</dbReference>
<proteinExistence type="inferred from homology"/>
<dbReference type="AlphaFoldDB" id="A0A382BL03"/>
<organism evidence="8">
    <name type="scientific">marine metagenome</name>
    <dbReference type="NCBI Taxonomy" id="408172"/>
    <lineage>
        <taxon>unclassified sequences</taxon>
        <taxon>metagenomes</taxon>
        <taxon>ecological metagenomes</taxon>
    </lineage>
</organism>
<dbReference type="HAMAP" id="MF_00366">
    <property type="entry name" value="RNApol_bact_RpoZ"/>
    <property type="match status" value="1"/>
</dbReference>
<dbReference type="PANTHER" id="PTHR34476">
    <property type="entry name" value="DNA-DIRECTED RNA POLYMERASE SUBUNIT OMEGA"/>
    <property type="match status" value="1"/>
</dbReference>
<dbReference type="GO" id="GO:0003677">
    <property type="term" value="F:DNA binding"/>
    <property type="evidence" value="ECO:0007669"/>
    <property type="project" value="InterPro"/>
</dbReference>
<dbReference type="InterPro" id="IPR036161">
    <property type="entry name" value="RPB6/omega-like_sf"/>
</dbReference>
<feature type="non-terminal residue" evidence="8">
    <location>
        <position position="135"/>
    </location>
</feature>
<keyword evidence="4" id="KW-0808">Transferase</keyword>
<gene>
    <name evidence="8" type="ORF">METZ01_LOCUS167329</name>
</gene>
<dbReference type="GO" id="GO:0006351">
    <property type="term" value="P:DNA-templated transcription"/>
    <property type="evidence" value="ECO:0007669"/>
    <property type="project" value="InterPro"/>
</dbReference>
<evidence type="ECO:0000256" key="3">
    <source>
        <dbReference type="ARBA" id="ARBA00022478"/>
    </source>
</evidence>
<name>A0A382BL03_9ZZZZ</name>
<dbReference type="GO" id="GO:0000428">
    <property type="term" value="C:DNA-directed RNA polymerase complex"/>
    <property type="evidence" value="ECO:0007669"/>
    <property type="project" value="UniProtKB-KW"/>
</dbReference>
<evidence type="ECO:0000256" key="5">
    <source>
        <dbReference type="ARBA" id="ARBA00022695"/>
    </source>
</evidence>
<dbReference type="Pfam" id="PF01192">
    <property type="entry name" value="RNA_pol_Rpb6"/>
    <property type="match status" value="1"/>
</dbReference>
<evidence type="ECO:0000256" key="4">
    <source>
        <dbReference type="ARBA" id="ARBA00022679"/>
    </source>
</evidence>
<keyword evidence="6" id="KW-0804">Transcription</keyword>
<sequence>MARITVEDCIKQVKNQYDLVILAKERTVQLGRGAAPAVDPENDKKPVIALREIGETKITPEELRESIVNKLRLIPDYQEEEELEEVDNDTFRQMYQGGLSKSEMEKSATRKFTARVPRIESKPVKQVEETNIEAE</sequence>
<reference evidence="8" key="1">
    <citation type="submission" date="2018-05" db="EMBL/GenBank/DDBJ databases">
        <authorList>
            <person name="Lanie J.A."/>
            <person name="Ng W.-L."/>
            <person name="Kazmierczak K.M."/>
            <person name="Andrzejewski T.M."/>
            <person name="Davidsen T.M."/>
            <person name="Wayne K.J."/>
            <person name="Tettelin H."/>
            <person name="Glass J.I."/>
            <person name="Rusch D."/>
            <person name="Podicherti R."/>
            <person name="Tsui H.-C.T."/>
            <person name="Winkler M.E."/>
        </authorList>
    </citation>
    <scope>NUCLEOTIDE SEQUENCE</scope>
</reference>
<dbReference type="InterPro" id="IPR003716">
    <property type="entry name" value="DNA-dir_RNA_pol_omega"/>
</dbReference>
<dbReference type="Gene3D" id="3.90.940.10">
    <property type="match status" value="1"/>
</dbReference>
<dbReference type="EMBL" id="UINC01030303">
    <property type="protein sequence ID" value="SVB14475.1"/>
    <property type="molecule type" value="Genomic_DNA"/>
</dbReference>
<keyword evidence="5" id="KW-0548">Nucleotidyltransferase</keyword>
<evidence type="ECO:0000256" key="7">
    <source>
        <dbReference type="ARBA" id="ARBA00048552"/>
    </source>
</evidence>
<dbReference type="EC" id="2.7.7.6" evidence="2"/>
<dbReference type="NCBIfam" id="TIGR00690">
    <property type="entry name" value="rpoZ"/>
    <property type="match status" value="1"/>
</dbReference>
<accession>A0A382BL03</accession>
<comment type="similarity">
    <text evidence="1">Belongs to the RNA polymerase subunit omega family.</text>
</comment>
<dbReference type="InterPro" id="IPR006110">
    <property type="entry name" value="Pol_omega/Rpo6/RPB6"/>
</dbReference>
<protein>
    <recommendedName>
        <fullName evidence="2">DNA-directed RNA polymerase</fullName>
        <ecNumber evidence="2">2.7.7.6</ecNumber>
    </recommendedName>
</protein>
<evidence type="ECO:0000313" key="8">
    <source>
        <dbReference type="EMBL" id="SVB14475.1"/>
    </source>
</evidence>
<dbReference type="SMART" id="SM01409">
    <property type="entry name" value="RNA_pol_Rpb6"/>
    <property type="match status" value="1"/>
</dbReference>
<comment type="catalytic activity">
    <reaction evidence="7">
        <text>RNA(n) + a ribonucleoside 5'-triphosphate = RNA(n+1) + diphosphate</text>
        <dbReference type="Rhea" id="RHEA:21248"/>
        <dbReference type="Rhea" id="RHEA-COMP:14527"/>
        <dbReference type="Rhea" id="RHEA-COMP:17342"/>
        <dbReference type="ChEBI" id="CHEBI:33019"/>
        <dbReference type="ChEBI" id="CHEBI:61557"/>
        <dbReference type="ChEBI" id="CHEBI:140395"/>
        <dbReference type="EC" id="2.7.7.6"/>
    </reaction>
</comment>
<evidence type="ECO:0000256" key="1">
    <source>
        <dbReference type="ARBA" id="ARBA00006711"/>
    </source>
</evidence>
<evidence type="ECO:0000256" key="6">
    <source>
        <dbReference type="ARBA" id="ARBA00023163"/>
    </source>
</evidence>
<dbReference type="PANTHER" id="PTHR34476:SF1">
    <property type="entry name" value="DNA-DIRECTED RNA POLYMERASE SUBUNIT OMEGA"/>
    <property type="match status" value="1"/>
</dbReference>